<accession>A0A822V3U5</accession>
<evidence type="ECO:0000313" key="1">
    <source>
        <dbReference type="EMBL" id="CVI20351.1"/>
    </source>
</evidence>
<organism evidence="1 2">
    <name type="scientific">Agrobacterium tumefaciens str. B6</name>
    <dbReference type="NCBI Taxonomy" id="1183423"/>
    <lineage>
        <taxon>Bacteria</taxon>
        <taxon>Pseudomonadati</taxon>
        <taxon>Pseudomonadota</taxon>
        <taxon>Alphaproteobacteria</taxon>
        <taxon>Hyphomicrobiales</taxon>
        <taxon>Rhizobiaceae</taxon>
        <taxon>Rhizobium/Agrobacterium group</taxon>
        <taxon>Agrobacterium</taxon>
        <taxon>Agrobacterium tumefaciens complex</taxon>
    </lineage>
</organism>
<sequence>MRSGSAGVHGADIVHRLRADDTLVFTSDLFVSKAALLAATTVVSANELLVASPDGGSIQFLDTTLSDLQKSGFAVADGLFV</sequence>
<comment type="caution">
    <text evidence="1">The sequence shown here is derived from an EMBL/GenBank/DDBJ whole genome shotgun (WGS) entry which is preliminary data.</text>
</comment>
<protein>
    <submittedName>
        <fullName evidence="1">Uncharacterized protein</fullName>
    </submittedName>
</protein>
<name>A0A822V3U5_AGRTU</name>
<dbReference type="AlphaFoldDB" id="A0A822V3U5"/>
<proteinExistence type="predicted"/>
<gene>
    <name evidence="1" type="ORF">AGR4A_Lc10072</name>
</gene>
<evidence type="ECO:0000313" key="2">
    <source>
        <dbReference type="Proteomes" id="UP000192074"/>
    </source>
</evidence>
<dbReference type="Proteomes" id="UP000192074">
    <property type="component" value="Unassembled WGS sequence"/>
</dbReference>
<dbReference type="RefSeq" id="WP_003509633.1">
    <property type="nucleotide sequence ID" value="NZ_LMVK01000011.1"/>
</dbReference>
<dbReference type="EMBL" id="FCNL01000027">
    <property type="protein sequence ID" value="CVI20351.1"/>
    <property type="molecule type" value="Genomic_DNA"/>
</dbReference>
<reference evidence="1 2" key="1">
    <citation type="submission" date="2016-01" db="EMBL/GenBank/DDBJ databases">
        <authorList>
            <person name="Regsiter A."/>
            <person name="william w."/>
        </authorList>
    </citation>
    <scope>NUCLEOTIDE SEQUENCE [LARGE SCALE GENOMIC DNA]</scope>
    <source>
        <strain evidence="1 2">B6</strain>
    </source>
</reference>